<evidence type="ECO:0000259" key="10">
    <source>
        <dbReference type="Pfam" id="PF11356"/>
    </source>
</evidence>
<evidence type="ECO:0000256" key="3">
    <source>
        <dbReference type="ARBA" id="ARBA00022475"/>
    </source>
</evidence>
<keyword evidence="8" id="KW-0472">Membrane</keyword>
<evidence type="ECO:0000256" key="4">
    <source>
        <dbReference type="ARBA" id="ARBA00022519"/>
    </source>
</evidence>
<keyword evidence="7" id="KW-1133">Transmembrane helix</keyword>
<accession>A0ABW9SPF5</accession>
<dbReference type="EMBL" id="WNKW01000004">
    <property type="protein sequence ID" value="MTW34043.1"/>
    <property type="molecule type" value="Genomic_DNA"/>
</dbReference>
<feature type="domain" description="Type II secretion system protein GspC N-terminal" evidence="10">
    <location>
        <begin position="65"/>
        <end position="126"/>
    </location>
</feature>
<dbReference type="Gene3D" id="2.30.30.830">
    <property type="match status" value="1"/>
</dbReference>
<feature type="compositionally biased region" description="Low complexity" evidence="9">
    <location>
        <begin position="154"/>
        <end position="173"/>
    </location>
</feature>
<gene>
    <name evidence="11" type="ORF">GM655_14630</name>
</gene>
<organism evidence="11 12">
    <name type="scientific">Pseudoduganella danionis</name>
    <dbReference type="NCBI Taxonomy" id="1890295"/>
    <lineage>
        <taxon>Bacteria</taxon>
        <taxon>Pseudomonadati</taxon>
        <taxon>Pseudomonadota</taxon>
        <taxon>Betaproteobacteria</taxon>
        <taxon>Burkholderiales</taxon>
        <taxon>Oxalobacteraceae</taxon>
        <taxon>Telluria group</taxon>
        <taxon>Pseudoduganella</taxon>
    </lineage>
</organism>
<name>A0ABW9SPF5_9BURK</name>
<evidence type="ECO:0000256" key="1">
    <source>
        <dbReference type="ARBA" id="ARBA00004533"/>
    </source>
</evidence>
<evidence type="ECO:0000256" key="9">
    <source>
        <dbReference type="SAM" id="MobiDB-lite"/>
    </source>
</evidence>
<keyword evidence="3" id="KW-1003">Cell membrane</keyword>
<comment type="caution">
    <text evidence="11">The sequence shown here is derived from an EMBL/GenBank/DDBJ whole genome shotgun (WGS) entry which is preliminary data.</text>
</comment>
<keyword evidence="6" id="KW-0653">Protein transport</keyword>
<dbReference type="Proteomes" id="UP000735592">
    <property type="component" value="Unassembled WGS sequence"/>
</dbReference>
<evidence type="ECO:0000256" key="2">
    <source>
        <dbReference type="ARBA" id="ARBA00022448"/>
    </source>
</evidence>
<reference evidence="11 12" key="1">
    <citation type="submission" date="2019-11" db="EMBL/GenBank/DDBJ databases">
        <title>Type strains purchased from KCTC, JCM and DSMZ.</title>
        <authorList>
            <person name="Lu H."/>
        </authorList>
    </citation>
    <scope>NUCLEOTIDE SEQUENCE [LARGE SCALE GENOMIC DNA]</scope>
    <source>
        <strain evidence="11 12">DSM 103461</strain>
    </source>
</reference>
<comment type="subcellular location">
    <subcellularLocation>
        <location evidence="1">Cell inner membrane</location>
    </subcellularLocation>
</comment>
<evidence type="ECO:0000256" key="8">
    <source>
        <dbReference type="ARBA" id="ARBA00023136"/>
    </source>
</evidence>
<evidence type="ECO:0000256" key="5">
    <source>
        <dbReference type="ARBA" id="ARBA00022692"/>
    </source>
</evidence>
<keyword evidence="4" id="KW-0997">Cell inner membrane</keyword>
<protein>
    <recommendedName>
        <fullName evidence="10">Type II secretion system protein GspC N-terminal domain-containing protein</fullName>
    </recommendedName>
</protein>
<feature type="region of interest" description="Disordered" evidence="9">
    <location>
        <begin position="132"/>
        <end position="185"/>
    </location>
</feature>
<evidence type="ECO:0000313" key="12">
    <source>
        <dbReference type="Proteomes" id="UP000735592"/>
    </source>
</evidence>
<dbReference type="InterPro" id="IPR024961">
    <property type="entry name" value="T2SS_GspC_N"/>
</dbReference>
<dbReference type="Pfam" id="PF11356">
    <property type="entry name" value="T2SSC"/>
    <property type="match status" value="1"/>
</dbReference>
<evidence type="ECO:0000313" key="11">
    <source>
        <dbReference type="EMBL" id="MTW34043.1"/>
    </source>
</evidence>
<evidence type="ECO:0000256" key="7">
    <source>
        <dbReference type="ARBA" id="ARBA00022989"/>
    </source>
</evidence>
<evidence type="ECO:0000256" key="6">
    <source>
        <dbReference type="ARBA" id="ARBA00022927"/>
    </source>
</evidence>
<keyword evidence="5" id="KW-0812">Transmembrane</keyword>
<dbReference type="RefSeq" id="WP_155435427.1">
    <property type="nucleotide sequence ID" value="NZ_JBHLXK010000002.1"/>
</dbReference>
<proteinExistence type="predicted"/>
<keyword evidence="12" id="KW-1185">Reference proteome</keyword>
<sequence length="185" mass="18807">MKRLPLILTVFAVVLLSASLAYWALQLFKPAQRPLAAAPQPLAVPLNLEAAKGLFGGQISVVAASNYQLKGVVAAHGSDSAAIISVDGQPAMAYGQGREIAPGVTIKEVQAKYVVLSEGGALKRIELASDATASTTPAPSPLQATPMPQPPVSGAPTTPAVPAPAVHPASTPAPIAPVPGFDRLQ</sequence>
<keyword evidence="2" id="KW-0813">Transport</keyword>
<feature type="compositionally biased region" description="Low complexity" evidence="9">
    <location>
        <begin position="132"/>
        <end position="146"/>
    </location>
</feature>